<dbReference type="AlphaFoldDB" id="A0AAJ0C722"/>
<dbReference type="PANTHER" id="PTHR46202">
    <property type="entry name" value="DNA EXCISION REPAIR PROTEIN ERCC-8"/>
    <property type="match status" value="1"/>
</dbReference>
<dbReference type="Gene3D" id="2.130.10.10">
    <property type="entry name" value="YVTN repeat-like/Quinoprotein amine dehydrogenase"/>
    <property type="match status" value="1"/>
</dbReference>
<keyword evidence="3" id="KW-0227">DNA damage</keyword>
<dbReference type="InterPro" id="IPR042238">
    <property type="entry name" value="Rad28/ERCC8/Ckn1/ATCSA-1"/>
</dbReference>
<feature type="repeat" description="WD" evidence="5">
    <location>
        <begin position="319"/>
        <end position="360"/>
    </location>
</feature>
<evidence type="ECO:0000256" key="1">
    <source>
        <dbReference type="ARBA" id="ARBA00022574"/>
    </source>
</evidence>
<dbReference type="InterPro" id="IPR020472">
    <property type="entry name" value="WD40_PAC1"/>
</dbReference>
<dbReference type="PRINTS" id="PR00320">
    <property type="entry name" value="GPROTEINBRPT"/>
</dbReference>
<evidence type="ECO:0000256" key="5">
    <source>
        <dbReference type="PROSITE-ProRule" id="PRU00221"/>
    </source>
</evidence>
<feature type="repeat" description="WD" evidence="5">
    <location>
        <begin position="63"/>
        <end position="98"/>
    </location>
</feature>
<dbReference type="InterPro" id="IPR019775">
    <property type="entry name" value="WD40_repeat_CS"/>
</dbReference>
<dbReference type="InterPro" id="IPR015943">
    <property type="entry name" value="WD40/YVTN_repeat-like_dom_sf"/>
</dbReference>
<dbReference type="GO" id="GO:0000209">
    <property type="term" value="P:protein polyubiquitination"/>
    <property type="evidence" value="ECO:0007669"/>
    <property type="project" value="TreeGrafter"/>
</dbReference>
<feature type="repeat" description="WD" evidence="5">
    <location>
        <begin position="145"/>
        <end position="187"/>
    </location>
</feature>
<feature type="compositionally biased region" description="Acidic residues" evidence="6">
    <location>
        <begin position="483"/>
        <end position="496"/>
    </location>
</feature>
<evidence type="ECO:0000313" key="7">
    <source>
        <dbReference type="EMBL" id="KAK1771160.1"/>
    </source>
</evidence>
<dbReference type="GeneID" id="85306050"/>
<dbReference type="GO" id="GO:0031464">
    <property type="term" value="C:Cul4A-RING E3 ubiquitin ligase complex"/>
    <property type="evidence" value="ECO:0007669"/>
    <property type="project" value="TreeGrafter"/>
</dbReference>
<dbReference type="InterPro" id="IPR001680">
    <property type="entry name" value="WD40_rpt"/>
</dbReference>
<keyword evidence="4" id="KW-0234">DNA repair</keyword>
<keyword evidence="8" id="KW-1185">Reference proteome</keyword>
<dbReference type="GO" id="GO:0006283">
    <property type="term" value="P:transcription-coupled nucleotide-excision repair"/>
    <property type="evidence" value="ECO:0007669"/>
    <property type="project" value="InterPro"/>
</dbReference>
<evidence type="ECO:0000256" key="2">
    <source>
        <dbReference type="ARBA" id="ARBA00022737"/>
    </source>
</evidence>
<dbReference type="SMART" id="SM00320">
    <property type="entry name" value="WD40"/>
    <property type="match status" value="4"/>
</dbReference>
<dbReference type="InterPro" id="IPR036322">
    <property type="entry name" value="WD40_repeat_dom_sf"/>
</dbReference>
<sequence>MNQLLFERSTGNIGANVFAKLQTSQLLHSFRPAPRFRFDGGERGVVEGTDDSGVAAGEGKTSLWSHQAGVNALALERFDGRLLVSGGSDGTIRLWDLEQSGNPTLGHAYQPVSQITRADAPPPPPPRPTSTSSRGVTYPARASSTGAHRFGITHLSFYPFDSAAFLSSSYDQTLKLWATDSARLSGSFNLSAKVYTHAISPVASHLLVACGTQHPAVRLVDLRSGAAVQSLVAPGAGGGAAGAVLAVAWSPRHEHVLASGTIDGAVRIWDVRRASGLVGLLDQEDSLGMSAGGRGADGAGNRSSTGFGALRERGIRASAKAHAGPVNGLTWTDDGAYIVSAGHDQRIRVWDAATGANTLASFGPTIRNSQLASVPMFATPVGLSPPKRELLFWPNETEILALDLHRGSVVARLRGVGPSLAAVRARQGGERAVRNRVTSLVWRAAGGGGGSSGVVMGGSTAAGGIYSGHLDGQIRAWLPEIEGADEEDEDSTTEEAVEGRAKKRKAIDDAFRSLMGRQITFT</sequence>
<evidence type="ECO:0000256" key="4">
    <source>
        <dbReference type="ARBA" id="ARBA00023204"/>
    </source>
</evidence>
<dbReference type="SUPFAM" id="SSF50978">
    <property type="entry name" value="WD40 repeat-like"/>
    <property type="match status" value="1"/>
</dbReference>
<organism evidence="7 8">
    <name type="scientific">Phialemonium atrogriseum</name>
    <dbReference type="NCBI Taxonomy" id="1093897"/>
    <lineage>
        <taxon>Eukaryota</taxon>
        <taxon>Fungi</taxon>
        <taxon>Dikarya</taxon>
        <taxon>Ascomycota</taxon>
        <taxon>Pezizomycotina</taxon>
        <taxon>Sordariomycetes</taxon>
        <taxon>Sordariomycetidae</taxon>
        <taxon>Cephalothecales</taxon>
        <taxon>Cephalothecaceae</taxon>
        <taxon>Phialemonium</taxon>
    </lineage>
</organism>
<keyword evidence="1 5" id="KW-0853">WD repeat</keyword>
<evidence type="ECO:0000256" key="3">
    <source>
        <dbReference type="ARBA" id="ARBA00022763"/>
    </source>
</evidence>
<feature type="region of interest" description="Disordered" evidence="6">
    <location>
        <begin position="115"/>
        <end position="138"/>
    </location>
</feature>
<dbReference type="GO" id="GO:0000109">
    <property type="term" value="C:nucleotide-excision repair complex"/>
    <property type="evidence" value="ECO:0007669"/>
    <property type="project" value="TreeGrafter"/>
</dbReference>
<dbReference type="EMBL" id="MU838999">
    <property type="protein sequence ID" value="KAK1771160.1"/>
    <property type="molecule type" value="Genomic_DNA"/>
</dbReference>
<feature type="repeat" description="WD" evidence="5">
    <location>
        <begin position="237"/>
        <end position="272"/>
    </location>
</feature>
<accession>A0AAJ0C722</accession>
<dbReference type="PROSITE" id="PS50082">
    <property type="entry name" value="WD_REPEATS_2"/>
    <property type="match status" value="4"/>
</dbReference>
<dbReference type="PROSITE" id="PS00678">
    <property type="entry name" value="WD_REPEATS_1"/>
    <property type="match status" value="3"/>
</dbReference>
<reference evidence="7" key="1">
    <citation type="submission" date="2023-06" db="EMBL/GenBank/DDBJ databases">
        <title>Genome-scale phylogeny and comparative genomics of the fungal order Sordariales.</title>
        <authorList>
            <consortium name="Lawrence Berkeley National Laboratory"/>
            <person name="Hensen N."/>
            <person name="Bonometti L."/>
            <person name="Westerberg I."/>
            <person name="Brannstrom I.O."/>
            <person name="Guillou S."/>
            <person name="Cros-Aarteil S."/>
            <person name="Calhoun S."/>
            <person name="Haridas S."/>
            <person name="Kuo A."/>
            <person name="Mondo S."/>
            <person name="Pangilinan J."/>
            <person name="Riley R."/>
            <person name="Labutti K."/>
            <person name="Andreopoulos B."/>
            <person name="Lipzen A."/>
            <person name="Chen C."/>
            <person name="Yanf M."/>
            <person name="Daum C."/>
            <person name="Ng V."/>
            <person name="Clum A."/>
            <person name="Steindorff A."/>
            <person name="Ohm R."/>
            <person name="Martin F."/>
            <person name="Silar P."/>
            <person name="Natvig D."/>
            <person name="Lalanne C."/>
            <person name="Gautier V."/>
            <person name="Ament-Velasquez S.L."/>
            <person name="Kruys A."/>
            <person name="Hutchinson M.I."/>
            <person name="Powell A.J."/>
            <person name="Barry K."/>
            <person name="Miller A.N."/>
            <person name="Grigoriev I.V."/>
            <person name="Debuchy R."/>
            <person name="Gladieux P."/>
            <person name="Thoren M.H."/>
            <person name="Johannesson H."/>
        </authorList>
    </citation>
    <scope>NUCLEOTIDE SEQUENCE</scope>
    <source>
        <strain evidence="7">8032-3</strain>
    </source>
</reference>
<dbReference type="GO" id="GO:0043161">
    <property type="term" value="P:proteasome-mediated ubiquitin-dependent protein catabolic process"/>
    <property type="evidence" value="ECO:0007669"/>
    <property type="project" value="TreeGrafter"/>
</dbReference>
<dbReference type="Proteomes" id="UP001244011">
    <property type="component" value="Unassembled WGS sequence"/>
</dbReference>
<gene>
    <name evidence="7" type="ORF">QBC33DRAFT_234655</name>
</gene>
<dbReference type="PANTHER" id="PTHR46202:SF1">
    <property type="entry name" value="DNA EXCISION REPAIR PROTEIN ERCC-8"/>
    <property type="match status" value="1"/>
</dbReference>
<keyword evidence="2" id="KW-0677">Repeat</keyword>
<proteinExistence type="predicted"/>
<comment type="caution">
    <text evidence="7">The sequence shown here is derived from an EMBL/GenBank/DDBJ whole genome shotgun (WGS) entry which is preliminary data.</text>
</comment>
<dbReference type="RefSeq" id="XP_060287373.1">
    <property type="nucleotide sequence ID" value="XM_060422863.1"/>
</dbReference>
<dbReference type="Pfam" id="PF00400">
    <property type="entry name" value="WD40"/>
    <property type="match status" value="4"/>
</dbReference>
<protein>
    <submittedName>
        <fullName evidence="7">WD40-repeat-containing domain protein</fullName>
    </submittedName>
</protein>
<name>A0AAJ0C722_9PEZI</name>
<evidence type="ECO:0000313" key="8">
    <source>
        <dbReference type="Proteomes" id="UP001244011"/>
    </source>
</evidence>
<feature type="region of interest" description="Disordered" evidence="6">
    <location>
        <begin position="483"/>
        <end position="503"/>
    </location>
</feature>
<evidence type="ECO:0000256" key="6">
    <source>
        <dbReference type="SAM" id="MobiDB-lite"/>
    </source>
</evidence>
<dbReference type="PROSITE" id="PS50294">
    <property type="entry name" value="WD_REPEATS_REGION"/>
    <property type="match status" value="3"/>
</dbReference>